<dbReference type="SMART" id="SM00796">
    <property type="entry name" value="AHS1"/>
    <property type="match status" value="1"/>
</dbReference>
<keyword evidence="3" id="KW-0067">ATP-binding</keyword>
<sequence length="228" mass="25678">MLYTNPQYRIMGDRALLVELGDEVDPGVSNRVRELFVAIKADPLEGVLETTPSYRSLLLIFDPLETTLSLLQNRVQQILQTLDPSQLCDPRRVEIPVVYGREYGPDLEWVAGYHGITPDEVIRLHAAHTYHVYMIGFMPGFPYLGELPESLITPRRETPRTVVPRGSVALAQGQTGIYSTQSPGGWQVIGRTPLALFDPGKWPPALLEMGDRVKFFAIDEEEMVSWDQ</sequence>
<dbReference type="InterPro" id="IPR010016">
    <property type="entry name" value="PxpB"/>
</dbReference>
<dbReference type="Proteomes" id="UP000650524">
    <property type="component" value="Unassembled WGS sequence"/>
</dbReference>
<dbReference type="EC" id="3.5.2.9" evidence="5"/>
<evidence type="ECO:0000313" key="6">
    <source>
        <dbReference type="Proteomes" id="UP000650524"/>
    </source>
</evidence>
<accession>A0A8J6N3F7</accession>
<evidence type="ECO:0000256" key="3">
    <source>
        <dbReference type="ARBA" id="ARBA00022840"/>
    </source>
</evidence>
<name>A0A8J6N3F7_9DELT</name>
<dbReference type="GO" id="GO:0017168">
    <property type="term" value="F:5-oxoprolinase (ATP-hydrolyzing) activity"/>
    <property type="evidence" value="ECO:0007669"/>
    <property type="project" value="UniProtKB-EC"/>
</dbReference>
<dbReference type="Gene3D" id="3.30.1360.40">
    <property type="match status" value="1"/>
</dbReference>
<proteinExistence type="predicted"/>
<dbReference type="AlphaFoldDB" id="A0A8J6N3F7"/>
<keyword evidence="2 5" id="KW-0378">Hydrolase</keyword>
<dbReference type="Pfam" id="PF02682">
    <property type="entry name" value="CT_C_D"/>
    <property type="match status" value="1"/>
</dbReference>
<keyword evidence="1" id="KW-0547">Nucleotide-binding</keyword>
<gene>
    <name evidence="5" type="primary">pxpB</name>
    <name evidence="5" type="ORF">H8E19_18355</name>
</gene>
<comment type="caution">
    <text evidence="5">The sequence shown here is derived from an EMBL/GenBank/DDBJ whole genome shotgun (WGS) entry which is preliminary data.</text>
</comment>
<dbReference type="NCBIfam" id="TIGR00370">
    <property type="entry name" value="5-oxoprolinase subunit PxpB"/>
    <property type="match status" value="1"/>
</dbReference>
<dbReference type="PANTHER" id="PTHR34698">
    <property type="entry name" value="5-OXOPROLINASE SUBUNIT B"/>
    <property type="match status" value="1"/>
</dbReference>
<dbReference type="SUPFAM" id="SSF50891">
    <property type="entry name" value="Cyclophilin-like"/>
    <property type="match status" value="1"/>
</dbReference>
<dbReference type="GO" id="GO:0005524">
    <property type="term" value="F:ATP binding"/>
    <property type="evidence" value="ECO:0007669"/>
    <property type="project" value="UniProtKB-KW"/>
</dbReference>
<dbReference type="EMBL" id="JACNJD010000379">
    <property type="protein sequence ID" value="MBC8179371.1"/>
    <property type="molecule type" value="Genomic_DNA"/>
</dbReference>
<evidence type="ECO:0000259" key="4">
    <source>
        <dbReference type="SMART" id="SM00796"/>
    </source>
</evidence>
<dbReference type="SUPFAM" id="SSF160467">
    <property type="entry name" value="PH0987 N-terminal domain-like"/>
    <property type="match status" value="1"/>
</dbReference>
<protein>
    <submittedName>
        <fullName evidence="5">5-oxoprolinase subunit PxpB</fullName>
        <ecNumber evidence="5">3.5.2.9</ecNumber>
    </submittedName>
</protein>
<evidence type="ECO:0000256" key="2">
    <source>
        <dbReference type="ARBA" id="ARBA00022801"/>
    </source>
</evidence>
<dbReference type="InterPro" id="IPR003833">
    <property type="entry name" value="CT_C_D"/>
</dbReference>
<evidence type="ECO:0000313" key="5">
    <source>
        <dbReference type="EMBL" id="MBC8179371.1"/>
    </source>
</evidence>
<reference evidence="5 6" key="1">
    <citation type="submission" date="2020-08" db="EMBL/GenBank/DDBJ databases">
        <title>Bridging the membrane lipid divide: bacteria of the FCB group superphylum have the potential to synthesize archaeal ether lipids.</title>
        <authorList>
            <person name="Villanueva L."/>
            <person name="Von Meijenfeldt F.A.B."/>
            <person name="Westbye A.B."/>
            <person name="Yadav S."/>
            <person name="Hopmans E.C."/>
            <person name="Dutilh B.E."/>
            <person name="Sinninghe Damste J.S."/>
        </authorList>
    </citation>
    <scope>NUCLEOTIDE SEQUENCE [LARGE SCALE GENOMIC DNA]</scope>
    <source>
        <strain evidence="5">NIOZ-UU27</strain>
    </source>
</reference>
<evidence type="ECO:0000256" key="1">
    <source>
        <dbReference type="ARBA" id="ARBA00022741"/>
    </source>
</evidence>
<dbReference type="Gene3D" id="2.40.100.10">
    <property type="entry name" value="Cyclophilin-like"/>
    <property type="match status" value="1"/>
</dbReference>
<dbReference type="InterPro" id="IPR029000">
    <property type="entry name" value="Cyclophilin-like_dom_sf"/>
</dbReference>
<dbReference type="PANTHER" id="PTHR34698:SF2">
    <property type="entry name" value="5-OXOPROLINASE SUBUNIT B"/>
    <property type="match status" value="1"/>
</dbReference>
<feature type="domain" description="Carboxyltransferase" evidence="4">
    <location>
        <begin position="6"/>
        <end position="207"/>
    </location>
</feature>
<organism evidence="5 6">
    <name type="scientific">Candidatus Desulfacyla euxinica</name>
    <dbReference type="NCBI Taxonomy" id="2841693"/>
    <lineage>
        <taxon>Bacteria</taxon>
        <taxon>Deltaproteobacteria</taxon>
        <taxon>Candidatus Desulfacyla</taxon>
    </lineage>
</organism>